<dbReference type="AlphaFoldDB" id="A0A8H7EVB2"/>
<evidence type="ECO:0000313" key="1">
    <source>
        <dbReference type="EMBL" id="KAF7731636.1"/>
    </source>
</evidence>
<organism evidence="1 2">
    <name type="scientific">Apophysomyces ossiformis</name>
    <dbReference type="NCBI Taxonomy" id="679940"/>
    <lineage>
        <taxon>Eukaryota</taxon>
        <taxon>Fungi</taxon>
        <taxon>Fungi incertae sedis</taxon>
        <taxon>Mucoromycota</taxon>
        <taxon>Mucoromycotina</taxon>
        <taxon>Mucoromycetes</taxon>
        <taxon>Mucorales</taxon>
        <taxon>Mucorineae</taxon>
        <taxon>Mucoraceae</taxon>
        <taxon>Apophysomyces</taxon>
    </lineage>
</organism>
<accession>A0A8H7EVB2</accession>
<evidence type="ECO:0000313" key="2">
    <source>
        <dbReference type="Proteomes" id="UP000605846"/>
    </source>
</evidence>
<proteinExistence type="predicted"/>
<dbReference type="EMBL" id="JABAYA010000008">
    <property type="protein sequence ID" value="KAF7731636.1"/>
    <property type="molecule type" value="Genomic_DNA"/>
</dbReference>
<dbReference type="Proteomes" id="UP000605846">
    <property type="component" value="Unassembled WGS sequence"/>
</dbReference>
<gene>
    <name evidence="1" type="ORF">EC973_008805</name>
</gene>
<keyword evidence="2" id="KW-1185">Reference proteome</keyword>
<comment type="caution">
    <text evidence="1">The sequence shown here is derived from an EMBL/GenBank/DDBJ whole genome shotgun (WGS) entry which is preliminary data.</text>
</comment>
<reference evidence="1" key="1">
    <citation type="submission" date="2020-01" db="EMBL/GenBank/DDBJ databases">
        <title>Genome Sequencing of Three Apophysomyces-Like Fungal Strains Confirms a Novel Fungal Genus in the Mucoromycota with divergent Burkholderia-like Endosymbiotic Bacteria.</title>
        <authorList>
            <person name="Stajich J.E."/>
            <person name="Macias A.M."/>
            <person name="Carter-House D."/>
            <person name="Lovett B."/>
            <person name="Kasson L.R."/>
            <person name="Berry K."/>
            <person name="Grigoriev I."/>
            <person name="Chang Y."/>
            <person name="Spatafora J."/>
            <person name="Kasson M.T."/>
        </authorList>
    </citation>
    <scope>NUCLEOTIDE SEQUENCE</scope>
    <source>
        <strain evidence="1">NRRL A-21654</strain>
    </source>
</reference>
<protein>
    <submittedName>
        <fullName evidence="1">Uncharacterized protein</fullName>
    </submittedName>
</protein>
<sequence>MGTKARIAHKTGSMKVMQSTAHVSASELEASFQEISQKRQTEVENEHIVHIKKQKYVVDDDDLLEDNISTVSGVTYDTEIEVTFWDTCRDLLQEAAEDDNISDYSPEKHGIIVCGEHIKACTESIPNEIYQKIVEQIKGCKYGNTFADIFQEEKGYIERVLDAKADDTLKEARSIPNETTNRKKTEFLSDMLLFM</sequence>
<name>A0A8H7EVB2_9FUNG</name>